<sequence>MDNIQLVFERVWSSPTKSRVRMLLRYQRPAQDFASNAFIREVEAADTLIRESAAEPLPVIKKYNLLKAIYRKTNRYYNPVIFSQCIIGFLDNISKAFKK</sequence>
<accession>A0A7Z0MMZ4</accession>
<proteinExistence type="predicted"/>
<dbReference type="Proteomes" id="UP000537890">
    <property type="component" value="Unassembled WGS sequence"/>
</dbReference>
<organism evidence="1 2">
    <name type="scientific">Candidatus Methanofishera endochildressiae</name>
    <dbReference type="NCBI Taxonomy" id="2738884"/>
    <lineage>
        <taxon>Bacteria</taxon>
        <taxon>Pseudomonadati</taxon>
        <taxon>Pseudomonadota</taxon>
        <taxon>Gammaproteobacteria</taxon>
        <taxon>Candidatus Methanofishera</taxon>
    </lineage>
</organism>
<reference evidence="1 2" key="1">
    <citation type="submission" date="2020-05" db="EMBL/GenBank/DDBJ databases">
        <title>Horizontal transmission and recombination maintain forever young bacterial symbiont genomes.</title>
        <authorList>
            <person name="Russell S.L."/>
            <person name="Pepper-Tunick E."/>
            <person name="Svedberg J."/>
            <person name="Byrne A."/>
            <person name="Ruelas Castillo J."/>
            <person name="Vollmers C."/>
            <person name="Beinart R.A."/>
            <person name="Corbett-Detig R."/>
        </authorList>
    </citation>
    <scope>NUCLEOTIDE SEQUENCE [LARGE SCALE GENOMIC DNA]</scope>
    <source>
        <strain evidence="1">4727-3</strain>
    </source>
</reference>
<evidence type="ECO:0000313" key="2">
    <source>
        <dbReference type="Proteomes" id="UP000537890"/>
    </source>
</evidence>
<protein>
    <submittedName>
        <fullName evidence="1">Uncharacterized protein</fullName>
    </submittedName>
</protein>
<dbReference type="EMBL" id="JACCHS010000012">
    <property type="protein sequence ID" value="NYT46543.1"/>
    <property type="molecule type" value="Genomic_DNA"/>
</dbReference>
<gene>
    <name evidence="1" type="ORF">H0A75_01415</name>
</gene>
<name>A0A7Z0MMZ4_9GAMM</name>
<comment type="caution">
    <text evidence="1">The sequence shown here is derived from an EMBL/GenBank/DDBJ whole genome shotgun (WGS) entry which is preliminary data.</text>
</comment>
<evidence type="ECO:0000313" key="1">
    <source>
        <dbReference type="EMBL" id="NYT46543.1"/>
    </source>
</evidence>
<dbReference type="AlphaFoldDB" id="A0A7Z0MMZ4"/>